<proteinExistence type="predicted"/>
<feature type="non-terminal residue" evidence="2">
    <location>
        <position position="1"/>
    </location>
</feature>
<sequence length="243" mass="27802">MTARTKIDVHAGTLLMEFGDTLVQFNIFEAMKHLTKDHSLFGMDLIDELVEEYFQSDNNSEEISNLAEDTKFIDCLGSLKEEVDYEEVWEVYNLSDSEDDIDPADLSQKAKLIKLLDQVCNYENPECPNKAEVQVTETKKPLTTQVETMFIVEYESAKRSQDQEGTEVISAKKTSVKADLHEHCKPRSSRPKKTKSKLKPCLSHPNKERTAFHLDLTLVRYKEPSPQEGVGHNSQRPRSCHHT</sequence>
<comment type="caution">
    <text evidence="2">The sequence shown here is derived from an EMBL/GenBank/DDBJ whole genome shotgun (WGS) entry which is preliminary data.</text>
</comment>
<gene>
    <name evidence="2" type="ORF">CR513_12619</name>
</gene>
<feature type="region of interest" description="Disordered" evidence="1">
    <location>
        <begin position="220"/>
        <end position="243"/>
    </location>
</feature>
<evidence type="ECO:0000313" key="2">
    <source>
        <dbReference type="EMBL" id="RDY03758.1"/>
    </source>
</evidence>
<reference evidence="2" key="1">
    <citation type="submission" date="2018-05" db="EMBL/GenBank/DDBJ databases">
        <title>Draft genome of Mucuna pruriens seed.</title>
        <authorList>
            <person name="Nnadi N.E."/>
            <person name="Vos R."/>
            <person name="Hasami M.H."/>
            <person name="Devisetty U.K."/>
            <person name="Aguiy J.C."/>
        </authorList>
    </citation>
    <scope>NUCLEOTIDE SEQUENCE [LARGE SCALE GENOMIC DNA]</scope>
    <source>
        <strain evidence="2">JCA_2017</strain>
    </source>
</reference>
<name>A0A371HLV6_MUCPR</name>
<feature type="region of interest" description="Disordered" evidence="1">
    <location>
        <begin position="161"/>
        <end position="206"/>
    </location>
</feature>
<dbReference type="OrthoDB" id="1459910at2759"/>
<evidence type="ECO:0000256" key="1">
    <source>
        <dbReference type="SAM" id="MobiDB-lite"/>
    </source>
</evidence>
<protein>
    <submittedName>
        <fullName evidence="2">Uncharacterized protein</fullName>
    </submittedName>
</protein>
<keyword evidence="3" id="KW-1185">Reference proteome</keyword>
<accession>A0A371HLV6</accession>
<dbReference type="AlphaFoldDB" id="A0A371HLV6"/>
<organism evidence="2 3">
    <name type="scientific">Mucuna pruriens</name>
    <name type="common">Velvet bean</name>
    <name type="synonym">Dolichos pruriens</name>
    <dbReference type="NCBI Taxonomy" id="157652"/>
    <lineage>
        <taxon>Eukaryota</taxon>
        <taxon>Viridiplantae</taxon>
        <taxon>Streptophyta</taxon>
        <taxon>Embryophyta</taxon>
        <taxon>Tracheophyta</taxon>
        <taxon>Spermatophyta</taxon>
        <taxon>Magnoliopsida</taxon>
        <taxon>eudicotyledons</taxon>
        <taxon>Gunneridae</taxon>
        <taxon>Pentapetalae</taxon>
        <taxon>rosids</taxon>
        <taxon>fabids</taxon>
        <taxon>Fabales</taxon>
        <taxon>Fabaceae</taxon>
        <taxon>Papilionoideae</taxon>
        <taxon>50 kb inversion clade</taxon>
        <taxon>NPAAA clade</taxon>
        <taxon>indigoferoid/millettioid clade</taxon>
        <taxon>Phaseoleae</taxon>
        <taxon>Mucuna</taxon>
    </lineage>
</organism>
<dbReference type="Proteomes" id="UP000257109">
    <property type="component" value="Unassembled WGS sequence"/>
</dbReference>
<dbReference type="EMBL" id="QJKJ01002216">
    <property type="protein sequence ID" value="RDY03758.1"/>
    <property type="molecule type" value="Genomic_DNA"/>
</dbReference>
<evidence type="ECO:0000313" key="3">
    <source>
        <dbReference type="Proteomes" id="UP000257109"/>
    </source>
</evidence>
<feature type="compositionally biased region" description="Basic residues" evidence="1">
    <location>
        <begin position="186"/>
        <end position="198"/>
    </location>
</feature>
<feature type="compositionally biased region" description="Basic and acidic residues" evidence="1">
    <location>
        <begin position="176"/>
        <end position="185"/>
    </location>
</feature>